<reference evidence="2" key="1">
    <citation type="journal article" date="2020" name="Stud. Mycol.">
        <title>101 Dothideomycetes genomes: a test case for predicting lifestyles and emergence of pathogens.</title>
        <authorList>
            <person name="Haridas S."/>
            <person name="Albert R."/>
            <person name="Binder M."/>
            <person name="Bloem J."/>
            <person name="Labutti K."/>
            <person name="Salamov A."/>
            <person name="Andreopoulos B."/>
            <person name="Baker S."/>
            <person name="Barry K."/>
            <person name="Bills G."/>
            <person name="Bluhm B."/>
            <person name="Cannon C."/>
            <person name="Castanera R."/>
            <person name="Culley D."/>
            <person name="Daum C."/>
            <person name="Ezra D."/>
            <person name="Gonzalez J."/>
            <person name="Henrissat B."/>
            <person name="Kuo A."/>
            <person name="Liang C."/>
            <person name="Lipzen A."/>
            <person name="Lutzoni F."/>
            <person name="Magnuson J."/>
            <person name="Mondo S."/>
            <person name="Nolan M."/>
            <person name="Ohm R."/>
            <person name="Pangilinan J."/>
            <person name="Park H.-J."/>
            <person name="Ramirez L."/>
            <person name="Alfaro M."/>
            <person name="Sun H."/>
            <person name="Tritt A."/>
            <person name="Yoshinaga Y."/>
            <person name="Zwiers L.-H."/>
            <person name="Turgeon B."/>
            <person name="Goodwin S."/>
            <person name="Spatafora J."/>
            <person name="Crous P."/>
            <person name="Grigoriev I."/>
        </authorList>
    </citation>
    <scope>NUCLEOTIDE SEQUENCE</scope>
    <source>
        <strain evidence="2">CBS 175.79</strain>
    </source>
</reference>
<feature type="domain" description="Protein kinase" evidence="1">
    <location>
        <begin position="30"/>
        <end position="265"/>
    </location>
</feature>
<dbReference type="RefSeq" id="XP_033382255.1">
    <property type="nucleotide sequence ID" value="XM_033531206.1"/>
</dbReference>
<dbReference type="AlphaFoldDB" id="A0A6A5XLX1"/>
<dbReference type="GO" id="GO:0044773">
    <property type="term" value="P:mitotic DNA damage checkpoint signaling"/>
    <property type="evidence" value="ECO:0007669"/>
    <property type="project" value="TreeGrafter"/>
</dbReference>
<keyword evidence="3" id="KW-1185">Reference proteome</keyword>
<protein>
    <submittedName>
        <fullName evidence="2">Kinase-like protein</fullName>
    </submittedName>
</protein>
<keyword evidence="2" id="KW-0418">Kinase</keyword>
<evidence type="ECO:0000259" key="1">
    <source>
        <dbReference type="PROSITE" id="PS50011"/>
    </source>
</evidence>
<gene>
    <name evidence="2" type="ORF">BU24DRAFT_452710</name>
</gene>
<dbReference type="PANTHER" id="PTHR44167">
    <property type="entry name" value="OVARIAN-SPECIFIC SERINE/THREONINE-PROTEIN KINASE LOK-RELATED"/>
    <property type="match status" value="1"/>
</dbReference>
<evidence type="ECO:0000313" key="2">
    <source>
        <dbReference type="EMBL" id="KAF2013916.1"/>
    </source>
</evidence>
<sequence length="265" mass="30189">MAPLVTKWEDLVFIYEEVDDVTGKFQHTTFAFVDEDGSAYFGKLNTPKINLTLNQLDSALLSISDDEVFPEWSSSSKLTKASEPLPSSVYIKRPALIFYDTFQEHNVLHLIPKGFIEEVDAMEMLSQHPHPNIIKYHGCQVRRGRITGLVLDRHPNTFSEYLKSKVGPIDKEPFMQALQSAISHLHSLHWAHNDLNPSNILINEEGMPVLIDFGSAREVGMKLGTSRGTKGWIDCELKDYHTSDYGHDLFALEKLRTWLDEPTFE</sequence>
<dbReference type="InterPro" id="IPR011009">
    <property type="entry name" value="Kinase-like_dom_sf"/>
</dbReference>
<proteinExistence type="predicted"/>
<evidence type="ECO:0000313" key="3">
    <source>
        <dbReference type="Proteomes" id="UP000799778"/>
    </source>
</evidence>
<dbReference type="GO" id="GO:0005524">
    <property type="term" value="F:ATP binding"/>
    <property type="evidence" value="ECO:0007669"/>
    <property type="project" value="InterPro"/>
</dbReference>
<keyword evidence="2" id="KW-0808">Transferase</keyword>
<dbReference type="EMBL" id="ML978071">
    <property type="protein sequence ID" value="KAF2013916.1"/>
    <property type="molecule type" value="Genomic_DNA"/>
</dbReference>
<accession>A0A6A5XLX1</accession>
<dbReference type="GO" id="GO:0004674">
    <property type="term" value="F:protein serine/threonine kinase activity"/>
    <property type="evidence" value="ECO:0007669"/>
    <property type="project" value="TreeGrafter"/>
</dbReference>
<dbReference type="PROSITE" id="PS50011">
    <property type="entry name" value="PROTEIN_KINASE_DOM"/>
    <property type="match status" value="1"/>
</dbReference>
<dbReference type="OrthoDB" id="4062651at2759"/>
<dbReference type="CDD" id="cd00180">
    <property type="entry name" value="PKc"/>
    <property type="match status" value="1"/>
</dbReference>
<name>A0A6A5XLX1_9PLEO</name>
<organism evidence="2 3">
    <name type="scientific">Aaosphaeria arxii CBS 175.79</name>
    <dbReference type="NCBI Taxonomy" id="1450172"/>
    <lineage>
        <taxon>Eukaryota</taxon>
        <taxon>Fungi</taxon>
        <taxon>Dikarya</taxon>
        <taxon>Ascomycota</taxon>
        <taxon>Pezizomycotina</taxon>
        <taxon>Dothideomycetes</taxon>
        <taxon>Pleosporomycetidae</taxon>
        <taxon>Pleosporales</taxon>
        <taxon>Pleosporales incertae sedis</taxon>
        <taxon>Aaosphaeria</taxon>
    </lineage>
</organism>
<dbReference type="SUPFAM" id="SSF56112">
    <property type="entry name" value="Protein kinase-like (PK-like)"/>
    <property type="match status" value="1"/>
</dbReference>
<dbReference type="PANTHER" id="PTHR44167:SF24">
    <property type="entry name" value="SERINE_THREONINE-PROTEIN KINASE CHK2"/>
    <property type="match status" value="1"/>
</dbReference>
<dbReference type="GeneID" id="54288603"/>
<dbReference type="InterPro" id="IPR000719">
    <property type="entry name" value="Prot_kinase_dom"/>
</dbReference>
<dbReference type="SMART" id="SM00220">
    <property type="entry name" value="S_TKc"/>
    <property type="match status" value="1"/>
</dbReference>
<dbReference type="Pfam" id="PF00069">
    <property type="entry name" value="Pkinase"/>
    <property type="match status" value="1"/>
</dbReference>
<dbReference type="GO" id="GO:0005634">
    <property type="term" value="C:nucleus"/>
    <property type="evidence" value="ECO:0007669"/>
    <property type="project" value="TreeGrafter"/>
</dbReference>
<dbReference type="Gene3D" id="1.10.510.10">
    <property type="entry name" value="Transferase(Phosphotransferase) domain 1"/>
    <property type="match status" value="1"/>
</dbReference>
<dbReference type="Proteomes" id="UP000799778">
    <property type="component" value="Unassembled WGS sequence"/>
</dbReference>